<dbReference type="PROSITE" id="PS00018">
    <property type="entry name" value="EF_HAND_1"/>
    <property type="match status" value="1"/>
</dbReference>
<evidence type="ECO:0000256" key="1">
    <source>
        <dbReference type="ARBA" id="ARBA00022837"/>
    </source>
</evidence>
<comment type="caution">
    <text evidence="4">The sequence shown here is derived from an EMBL/GenBank/DDBJ whole genome shotgun (WGS) entry which is preliminary data.</text>
</comment>
<evidence type="ECO:0000259" key="3">
    <source>
        <dbReference type="PROSITE" id="PS50222"/>
    </source>
</evidence>
<proteinExistence type="predicted"/>
<accession>A0A9W7GJP2</accession>
<feature type="domain" description="EF-hand" evidence="3">
    <location>
        <begin position="221"/>
        <end position="256"/>
    </location>
</feature>
<keyword evidence="5" id="KW-1185">Reference proteome</keyword>
<dbReference type="OrthoDB" id="190946at2759"/>
<dbReference type="InterPro" id="IPR018247">
    <property type="entry name" value="EF_Hand_1_Ca_BS"/>
</dbReference>
<dbReference type="SUPFAM" id="SSF47473">
    <property type="entry name" value="EF-hand"/>
    <property type="match status" value="1"/>
</dbReference>
<gene>
    <name evidence="4" type="ORF">TrCOL_g11139</name>
</gene>
<dbReference type="InterPro" id="IPR011992">
    <property type="entry name" value="EF-hand-dom_pair"/>
</dbReference>
<keyword evidence="1" id="KW-0106">Calcium</keyword>
<name>A0A9W7GJP2_9STRA</name>
<dbReference type="GO" id="GO:0005509">
    <property type="term" value="F:calcium ion binding"/>
    <property type="evidence" value="ECO:0007669"/>
    <property type="project" value="InterPro"/>
</dbReference>
<sequence>MPSKVKQTFENDAHAPTNEARHNIINLIKNDREAMRNKNVAKKKATTKFKSDGTHHSGKMVGVAGAPMGLKGLRKAKQSKNKAKQKSLNEQGVEGEENAKIEALNMESAEALKEHAEEMTAVVTTKKQKRKMKKDARENRLRYFWNMICCPCIVGKWFLVGVRSVISGCGKMLTFCYAYTMWEFFGRVTHSVNKEQYLLEKYMDQRGELIAAFQTLNLSDQQRLRWVELWSVIDADENNSMDKNEFLGFFDLADKKNIIYTDRLFDIFNRNFNGFVNIRDFLVTTWLYCTFDAARVAEISFRLLSRRGDVFEPDTTIIDLVDIEAFVKARYDPLGRKKETSLKKIAVAVFAFLDVDGSGGVGFDEFLVFSKQNPIFLYYGHWFQTRMREAIFGEQYWRDETNSRPAMFTRDVMQEAMLRDNISEQLASLGMLGEEIQKKKGNKFKVDFPEAWYKQKEDAFLAKQALKDRQDLANEMAKHTFARMVKVFTKLVPDALGLRPAFAIWKDWVEYDKSLHEDGGESYALNHMSLMDVKDAVKAKSLGLTTRKLEAVKMKGKMEEKKDGEGIQESVHEQVIRESVLGLSTDNDLISELMTTYTCDLNKKIGTKRTKRIIESVPYEMPLSSPMKVLGSLGTKGRYDLIGDDDSEIKMLQMEYGLRGSAIGRESPLSPAKLDAARFGGEENKIDYKSLGGFEDGTVETVSDWDEESMGHSIGMGMDDIV</sequence>
<dbReference type="AlphaFoldDB" id="A0A9W7GJP2"/>
<dbReference type="Proteomes" id="UP001165065">
    <property type="component" value="Unassembled WGS sequence"/>
</dbReference>
<organism evidence="4 5">
    <name type="scientific">Triparma columacea</name>
    <dbReference type="NCBI Taxonomy" id="722753"/>
    <lineage>
        <taxon>Eukaryota</taxon>
        <taxon>Sar</taxon>
        <taxon>Stramenopiles</taxon>
        <taxon>Ochrophyta</taxon>
        <taxon>Bolidophyceae</taxon>
        <taxon>Parmales</taxon>
        <taxon>Triparmaceae</taxon>
        <taxon>Triparma</taxon>
    </lineage>
</organism>
<feature type="domain" description="EF-hand" evidence="3">
    <location>
        <begin position="341"/>
        <end position="376"/>
    </location>
</feature>
<reference evidence="5" key="1">
    <citation type="journal article" date="2023" name="Commun. Biol.">
        <title>Genome analysis of Parmales, the sister group of diatoms, reveals the evolutionary specialization of diatoms from phago-mixotrophs to photoautotrophs.</title>
        <authorList>
            <person name="Ban H."/>
            <person name="Sato S."/>
            <person name="Yoshikawa S."/>
            <person name="Yamada K."/>
            <person name="Nakamura Y."/>
            <person name="Ichinomiya M."/>
            <person name="Sato N."/>
            <person name="Blanc-Mathieu R."/>
            <person name="Endo H."/>
            <person name="Kuwata A."/>
            <person name="Ogata H."/>
        </authorList>
    </citation>
    <scope>NUCLEOTIDE SEQUENCE [LARGE SCALE GENOMIC DNA]</scope>
</reference>
<protein>
    <recommendedName>
        <fullName evidence="3">EF-hand domain-containing protein</fullName>
    </recommendedName>
</protein>
<evidence type="ECO:0000313" key="5">
    <source>
        <dbReference type="Proteomes" id="UP001165065"/>
    </source>
</evidence>
<dbReference type="Gene3D" id="1.10.238.10">
    <property type="entry name" value="EF-hand"/>
    <property type="match status" value="1"/>
</dbReference>
<feature type="compositionally biased region" description="Basic residues" evidence="2">
    <location>
        <begin position="75"/>
        <end position="85"/>
    </location>
</feature>
<dbReference type="PROSITE" id="PS50222">
    <property type="entry name" value="EF_HAND_2"/>
    <property type="match status" value="2"/>
</dbReference>
<feature type="region of interest" description="Disordered" evidence="2">
    <location>
        <begin position="75"/>
        <end position="95"/>
    </location>
</feature>
<evidence type="ECO:0000256" key="2">
    <source>
        <dbReference type="SAM" id="MobiDB-lite"/>
    </source>
</evidence>
<dbReference type="InterPro" id="IPR002048">
    <property type="entry name" value="EF_hand_dom"/>
</dbReference>
<evidence type="ECO:0000313" key="4">
    <source>
        <dbReference type="EMBL" id="GMI47011.1"/>
    </source>
</evidence>
<dbReference type="EMBL" id="BRYA01000322">
    <property type="protein sequence ID" value="GMI47011.1"/>
    <property type="molecule type" value="Genomic_DNA"/>
</dbReference>